<feature type="compositionally biased region" description="Low complexity" evidence="1">
    <location>
        <begin position="262"/>
        <end position="275"/>
    </location>
</feature>
<organism evidence="3 4">
    <name type="scientific">Salarias fasciatus</name>
    <name type="common">Jewelled blenny</name>
    <name type="synonym">Blennius fasciatus</name>
    <dbReference type="NCBI Taxonomy" id="181472"/>
    <lineage>
        <taxon>Eukaryota</taxon>
        <taxon>Metazoa</taxon>
        <taxon>Chordata</taxon>
        <taxon>Craniata</taxon>
        <taxon>Vertebrata</taxon>
        <taxon>Euteleostomi</taxon>
        <taxon>Actinopterygii</taxon>
        <taxon>Neopterygii</taxon>
        <taxon>Teleostei</taxon>
        <taxon>Neoteleostei</taxon>
        <taxon>Acanthomorphata</taxon>
        <taxon>Ovalentaria</taxon>
        <taxon>Blenniimorphae</taxon>
        <taxon>Blenniiformes</taxon>
        <taxon>Blennioidei</taxon>
        <taxon>Blenniidae</taxon>
        <taxon>Salariinae</taxon>
        <taxon>Salarias</taxon>
    </lineage>
</organism>
<reference evidence="3" key="1">
    <citation type="submission" date="2019-06" db="EMBL/GenBank/DDBJ databases">
        <authorList>
            <consortium name="Wellcome Sanger Institute Data Sharing"/>
        </authorList>
    </citation>
    <scope>NUCLEOTIDE SEQUENCE [LARGE SCALE GENOMIC DNA]</scope>
</reference>
<proteinExistence type="predicted"/>
<reference evidence="3" key="2">
    <citation type="submission" date="2025-08" db="UniProtKB">
        <authorList>
            <consortium name="Ensembl"/>
        </authorList>
    </citation>
    <scope>IDENTIFICATION</scope>
</reference>
<evidence type="ECO:0000256" key="2">
    <source>
        <dbReference type="SAM" id="Phobius"/>
    </source>
</evidence>
<dbReference type="OMA" id="AKCAISC"/>
<accession>A0A672G0F8</accession>
<name>A0A672G0F8_SALFA</name>
<evidence type="ECO:0000313" key="3">
    <source>
        <dbReference type="Ensembl" id="ENSSFAP00005011737.1"/>
    </source>
</evidence>
<keyword evidence="2" id="KW-0472">Membrane</keyword>
<feature type="compositionally biased region" description="Pro residues" evidence="1">
    <location>
        <begin position="448"/>
        <end position="462"/>
    </location>
</feature>
<feature type="region of interest" description="Disordered" evidence="1">
    <location>
        <begin position="442"/>
        <end position="477"/>
    </location>
</feature>
<dbReference type="InParanoid" id="A0A672G0F8"/>
<protein>
    <submittedName>
        <fullName evidence="3">Uncharacterized protein</fullName>
    </submittedName>
</protein>
<feature type="transmembrane region" description="Helical" evidence="2">
    <location>
        <begin position="356"/>
        <end position="377"/>
    </location>
</feature>
<evidence type="ECO:0000313" key="4">
    <source>
        <dbReference type="Proteomes" id="UP000472267"/>
    </source>
</evidence>
<dbReference type="Ensembl" id="ENSSFAT00005012233.1">
    <property type="protein sequence ID" value="ENSSFAP00005011737.1"/>
    <property type="gene ID" value="ENSSFAG00005006540.1"/>
</dbReference>
<keyword evidence="2" id="KW-1133">Transmembrane helix</keyword>
<feature type="region of interest" description="Disordered" evidence="1">
    <location>
        <begin position="231"/>
        <end position="276"/>
    </location>
</feature>
<evidence type="ECO:0000256" key="1">
    <source>
        <dbReference type="SAM" id="MobiDB-lite"/>
    </source>
</evidence>
<sequence length="580" mass="63522">VTKAIYHVLLMEDKIHCVSTAFGCNSYIPMQYKLYKSSDSKSSSPVLHYFLFTDALPDCFPLVSSKVQARIAFSSYLQRVQQRLLAEMKDFLCFSAGSAQELVIRFLRRAASNLQQDIKVVLPSRQLPLQDRRRILSHQLGEFIHCYNKETEHMMKKQESSKEEHCVNPRVFQEYITAASENDLEEVLTFYTQKNKSATVFLGTKVQSIKKQVHEVNLSGDSDSCENRLGVLAPGGEGQRRAGRQGLRRPASGPRGAAWENPAGRPGGPALLRLPPDSRLHALSPAALPRCSPVAAPSLSPAAAAVSAPPAPPAPVLRAVLGQESLLPLRESVRPPGVLPRPRGHSVTPPLRGTGFVFESAAAFSVFLIGISFFLSANKKGSSSKLKSNSVGAFKELNTLSAQAQSNQQAFISALQKLADQQVARRYGSSGHINLLTHHVSSLQSIETPPPPGSPRTSPPVTLPGGEEEGNRTDHNRSARVFTTSLQAGGGAGVWDGQTQNAYTLVTGTQPRQRYQPTAGSYQLQLAIQQLQQQRLQSHQCVDQSHCKHQITLFGLLTPLSLYWKMSNEGILPMRAREQD</sequence>
<dbReference type="AlphaFoldDB" id="A0A672G0F8"/>
<reference evidence="3" key="3">
    <citation type="submission" date="2025-09" db="UniProtKB">
        <authorList>
            <consortium name="Ensembl"/>
        </authorList>
    </citation>
    <scope>IDENTIFICATION</scope>
</reference>
<keyword evidence="4" id="KW-1185">Reference proteome</keyword>
<dbReference type="Proteomes" id="UP000472267">
    <property type="component" value="Chromosome 19"/>
</dbReference>
<keyword evidence="2" id="KW-0812">Transmembrane</keyword>